<dbReference type="AlphaFoldDB" id="A0AAQ4EAI9"/>
<keyword evidence="2" id="KW-0472">Membrane</keyword>
<dbReference type="EMBL" id="JARKHS020019432">
    <property type="protein sequence ID" value="KAK8771694.1"/>
    <property type="molecule type" value="Genomic_DNA"/>
</dbReference>
<feature type="transmembrane region" description="Helical" evidence="2">
    <location>
        <begin position="26"/>
        <end position="48"/>
    </location>
</feature>
<keyword evidence="2" id="KW-0812">Transmembrane</keyword>
<organism evidence="3 4">
    <name type="scientific">Amblyomma americanum</name>
    <name type="common">Lone star tick</name>
    <dbReference type="NCBI Taxonomy" id="6943"/>
    <lineage>
        <taxon>Eukaryota</taxon>
        <taxon>Metazoa</taxon>
        <taxon>Ecdysozoa</taxon>
        <taxon>Arthropoda</taxon>
        <taxon>Chelicerata</taxon>
        <taxon>Arachnida</taxon>
        <taxon>Acari</taxon>
        <taxon>Parasitiformes</taxon>
        <taxon>Ixodida</taxon>
        <taxon>Ixodoidea</taxon>
        <taxon>Ixodidae</taxon>
        <taxon>Amblyomminae</taxon>
        <taxon>Amblyomma</taxon>
    </lineage>
</organism>
<evidence type="ECO:0000256" key="2">
    <source>
        <dbReference type="SAM" id="Phobius"/>
    </source>
</evidence>
<proteinExistence type="predicted"/>
<sequence>MPSARGWGDVVPDCRHNWNLARGPHAVVMLCPLLLLVAGAVAASGWPIDRAARNADDRDLLAMRYLSGGGGSRPTWPNKRALSLFAHWRPQYTPGGDEPELPSDISGRPHGLPLRWG</sequence>
<protein>
    <submittedName>
        <fullName evidence="3">Uncharacterized protein</fullName>
    </submittedName>
</protein>
<comment type="caution">
    <text evidence="3">The sequence shown here is derived from an EMBL/GenBank/DDBJ whole genome shotgun (WGS) entry which is preliminary data.</text>
</comment>
<evidence type="ECO:0000256" key="1">
    <source>
        <dbReference type="SAM" id="MobiDB-lite"/>
    </source>
</evidence>
<keyword evidence="4" id="KW-1185">Reference proteome</keyword>
<accession>A0AAQ4EAI9</accession>
<evidence type="ECO:0000313" key="4">
    <source>
        <dbReference type="Proteomes" id="UP001321473"/>
    </source>
</evidence>
<keyword evidence="2" id="KW-1133">Transmembrane helix</keyword>
<name>A0AAQ4EAI9_AMBAM</name>
<evidence type="ECO:0000313" key="3">
    <source>
        <dbReference type="EMBL" id="KAK8771694.1"/>
    </source>
</evidence>
<dbReference type="Proteomes" id="UP001321473">
    <property type="component" value="Unassembled WGS sequence"/>
</dbReference>
<gene>
    <name evidence="3" type="ORF">V5799_025063</name>
</gene>
<reference evidence="3 4" key="1">
    <citation type="journal article" date="2023" name="Arcadia Sci">
        <title>De novo assembly of a long-read Amblyomma americanum tick genome.</title>
        <authorList>
            <person name="Chou S."/>
            <person name="Poskanzer K.E."/>
            <person name="Rollins M."/>
            <person name="Thuy-Boun P.S."/>
        </authorList>
    </citation>
    <scope>NUCLEOTIDE SEQUENCE [LARGE SCALE GENOMIC DNA]</scope>
    <source>
        <strain evidence="3">F_SG_1</strain>
        <tissue evidence="3">Salivary glands</tissue>
    </source>
</reference>
<feature type="region of interest" description="Disordered" evidence="1">
    <location>
        <begin position="93"/>
        <end position="117"/>
    </location>
</feature>